<dbReference type="Proteomes" id="UP000180088">
    <property type="component" value="Unassembled WGS sequence"/>
</dbReference>
<sequence length="222" mass="24453">MKLLPTIPALLLFAMQAYAGISIEQYGDSTTTGLSFYSGRLQQAKRSSVDIIYLNINKRFGPAASIANKGVSNSCAIQLLHGEGKTPAWRDRVKRTKADIITFGFGLNDHFVCHRSTIQFADDLRSLVDITIAAGKVPILIEPTPSTSPDRKDLAAYVDAMNLVAEQRKIQIIQHYKIWTALPNWKALLSDGVHPTAQGYQVKGLTEYQALMPSILAALRKP</sequence>
<dbReference type="OrthoDB" id="8995565at2"/>
<proteinExistence type="predicted"/>
<dbReference type="EMBL" id="MKCS01000001">
    <property type="protein sequence ID" value="OHX12279.1"/>
    <property type="molecule type" value="Genomic_DNA"/>
</dbReference>
<comment type="caution">
    <text evidence="3">The sequence shown here is derived from an EMBL/GenBank/DDBJ whole genome shotgun (WGS) entry which is preliminary data.</text>
</comment>
<protein>
    <recommendedName>
        <fullName evidence="2">SGNH hydrolase-type esterase domain-containing protein</fullName>
    </recommendedName>
</protein>
<dbReference type="GO" id="GO:0016788">
    <property type="term" value="F:hydrolase activity, acting on ester bonds"/>
    <property type="evidence" value="ECO:0007669"/>
    <property type="project" value="UniProtKB-ARBA"/>
</dbReference>
<dbReference type="RefSeq" id="WP_071115145.1">
    <property type="nucleotide sequence ID" value="NZ_MKCS01000001.1"/>
</dbReference>
<dbReference type="AlphaFoldDB" id="A0A1S1WYR0"/>
<evidence type="ECO:0000259" key="2">
    <source>
        <dbReference type="Pfam" id="PF13472"/>
    </source>
</evidence>
<dbReference type="CDD" id="cd00229">
    <property type="entry name" value="SGNH_hydrolase"/>
    <property type="match status" value="1"/>
</dbReference>
<feature type="signal peptide" evidence="1">
    <location>
        <begin position="1"/>
        <end position="19"/>
    </location>
</feature>
<evidence type="ECO:0000256" key="1">
    <source>
        <dbReference type="SAM" id="SignalP"/>
    </source>
</evidence>
<feature type="chain" id="PRO_5010309580" description="SGNH hydrolase-type esterase domain-containing protein" evidence="1">
    <location>
        <begin position="20"/>
        <end position="222"/>
    </location>
</feature>
<dbReference type="InterPro" id="IPR013830">
    <property type="entry name" value="SGNH_hydro"/>
</dbReference>
<dbReference type="Pfam" id="PF13472">
    <property type="entry name" value="Lipase_GDSL_2"/>
    <property type="match status" value="1"/>
</dbReference>
<dbReference type="STRING" id="1903179.BI347_01240"/>
<dbReference type="InterPro" id="IPR036514">
    <property type="entry name" value="SGNH_hydro_sf"/>
</dbReference>
<dbReference type="Gene3D" id="3.40.50.1110">
    <property type="entry name" value="SGNH hydrolase"/>
    <property type="match status" value="1"/>
</dbReference>
<reference evidence="3 4" key="1">
    <citation type="submission" date="2016-09" db="EMBL/GenBank/DDBJ databases">
        <title>Chromobacterium muskegensis sp. nov., an insecticidal bacterium isolated from Sphagnum bogs.</title>
        <authorList>
            <person name="Sparks M.E."/>
            <person name="Blackburn M.B."/>
            <person name="Gundersen-Rindal D.E."/>
            <person name="Mitchell A."/>
            <person name="Farrar R."/>
            <person name="Kuhar D."/>
        </authorList>
    </citation>
    <scope>NUCLEOTIDE SEQUENCE [LARGE SCALE GENOMIC DNA]</scope>
    <source>
        <strain evidence="3 4">37-2</strain>
    </source>
</reference>
<gene>
    <name evidence="3" type="ORF">BI347_01240</name>
</gene>
<accession>A0A1S1WYR0</accession>
<name>A0A1S1WYR0_9NEIS</name>
<organism evidence="3 4">
    <name type="scientific">Chromobacterium sphagni</name>
    <dbReference type="NCBI Taxonomy" id="1903179"/>
    <lineage>
        <taxon>Bacteria</taxon>
        <taxon>Pseudomonadati</taxon>
        <taxon>Pseudomonadota</taxon>
        <taxon>Betaproteobacteria</taxon>
        <taxon>Neisseriales</taxon>
        <taxon>Chromobacteriaceae</taxon>
        <taxon>Chromobacterium</taxon>
    </lineage>
</organism>
<evidence type="ECO:0000313" key="3">
    <source>
        <dbReference type="EMBL" id="OHX12279.1"/>
    </source>
</evidence>
<keyword evidence="1" id="KW-0732">Signal</keyword>
<dbReference type="SUPFAM" id="SSF52266">
    <property type="entry name" value="SGNH hydrolase"/>
    <property type="match status" value="1"/>
</dbReference>
<feature type="domain" description="SGNH hydrolase-type esterase" evidence="2">
    <location>
        <begin position="26"/>
        <end position="202"/>
    </location>
</feature>
<evidence type="ECO:0000313" key="4">
    <source>
        <dbReference type="Proteomes" id="UP000180088"/>
    </source>
</evidence>